<dbReference type="Gene3D" id="1.10.220.10">
    <property type="entry name" value="Annexin"/>
    <property type="match status" value="1"/>
</dbReference>
<dbReference type="AlphaFoldDB" id="A0A251SNR4"/>
<feature type="domain" description="S1 motif" evidence="3">
    <location>
        <begin position="1"/>
        <end position="76"/>
    </location>
</feature>
<dbReference type="PANTHER" id="PTHR23270">
    <property type="entry name" value="PROGRAMMED CELL DEATH PROTEIN 11 PRE-RRNA PROCESSING PROTEIN RRP5"/>
    <property type="match status" value="1"/>
</dbReference>
<evidence type="ECO:0000256" key="2">
    <source>
        <dbReference type="ARBA" id="ARBA00023216"/>
    </source>
</evidence>
<dbReference type="GO" id="GO:0003676">
    <property type="term" value="F:nucleic acid binding"/>
    <property type="evidence" value="ECO:0007669"/>
    <property type="project" value="InterPro"/>
</dbReference>
<gene>
    <name evidence="4" type="ORF">HannXRQ_Chr13g0388021</name>
</gene>
<dbReference type="GO" id="GO:0006364">
    <property type="term" value="P:rRNA processing"/>
    <property type="evidence" value="ECO:0007669"/>
    <property type="project" value="InterPro"/>
</dbReference>
<accession>A0A251SNR4</accession>
<dbReference type="SUPFAM" id="SSF47874">
    <property type="entry name" value="Annexin"/>
    <property type="match status" value="1"/>
</dbReference>
<keyword evidence="2" id="KW-0041">Annexin</keyword>
<dbReference type="Gene3D" id="2.40.50.140">
    <property type="entry name" value="Nucleic acid-binding proteins"/>
    <property type="match status" value="1"/>
</dbReference>
<sequence length="162" mass="18648">MIVKLSRLLSKILPGVSGLIVQIDPRLSGKVPFTELTDSWISNPLSGYHEGKFVKCKVLSIGRSGRGAVHVDLSLRSYGSNRYEKIEELKSDMIIELSGTNEGLIIEFFSHRNAERRMLIRQTYAQSYIEDILKALHKELTYRLREREHSHHRSANDEKKNR</sequence>
<protein>
    <submittedName>
        <fullName evidence="4">Putative S1 domain, Nucleic acid-binding, OB-fold protein</fullName>
    </submittedName>
</protein>
<evidence type="ECO:0000313" key="5">
    <source>
        <dbReference type="Proteomes" id="UP000215914"/>
    </source>
</evidence>
<dbReference type="STRING" id="4232.A0A251SNR4"/>
<evidence type="ECO:0000313" key="4">
    <source>
        <dbReference type="EMBL" id="OTG00172.1"/>
    </source>
</evidence>
<dbReference type="PROSITE" id="PS50126">
    <property type="entry name" value="S1"/>
    <property type="match status" value="1"/>
</dbReference>
<dbReference type="Proteomes" id="UP000215914">
    <property type="component" value="Chromosome 13"/>
</dbReference>
<dbReference type="GO" id="GO:0005544">
    <property type="term" value="F:calcium-dependent phospholipid binding"/>
    <property type="evidence" value="ECO:0007669"/>
    <property type="project" value="InterPro"/>
</dbReference>
<dbReference type="InParanoid" id="A0A251SNR4"/>
<dbReference type="InterPro" id="IPR018502">
    <property type="entry name" value="Annexin_repeat"/>
</dbReference>
<keyword evidence="1" id="KW-0677">Repeat</keyword>
<dbReference type="InterPro" id="IPR012340">
    <property type="entry name" value="NA-bd_OB-fold"/>
</dbReference>
<evidence type="ECO:0000259" key="3">
    <source>
        <dbReference type="PROSITE" id="PS50126"/>
    </source>
</evidence>
<dbReference type="PANTHER" id="PTHR23270:SF10">
    <property type="entry name" value="PROTEIN RRP5 HOMOLOG"/>
    <property type="match status" value="1"/>
</dbReference>
<reference evidence="5" key="1">
    <citation type="journal article" date="2017" name="Nature">
        <title>The sunflower genome provides insights into oil metabolism, flowering and Asterid evolution.</title>
        <authorList>
            <person name="Badouin H."/>
            <person name="Gouzy J."/>
            <person name="Grassa C.J."/>
            <person name="Murat F."/>
            <person name="Staton S.E."/>
            <person name="Cottret L."/>
            <person name="Lelandais-Briere C."/>
            <person name="Owens G.L."/>
            <person name="Carrere S."/>
            <person name="Mayjonade B."/>
            <person name="Legrand L."/>
            <person name="Gill N."/>
            <person name="Kane N.C."/>
            <person name="Bowers J.E."/>
            <person name="Hubner S."/>
            <person name="Bellec A."/>
            <person name="Berard A."/>
            <person name="Berges H."/>
            <person name="Blanchet N."/>
            <person name="Boniface M.C."/>
            <person name="Brunel D."/>
            <person name="Catrice O."/>
            <person name="Chaidir N."/>
            <person name="Claudel C."/>
            <person name="Donnadieu C."/>
            <person name="Faraut T."/>
            <person name="Fievet G."/>
            <person name="Helmstetter N."/>
            <person name="King M."/>
            <person name="Knapp S.J."/>
            <person name="Lai Z."/>
            <person name="Le Paslier M.C."/>
            <person name="Lippi Y."/>
            <person name="Lorenzon L."/>
            <person name="Mandel J.R."/>
            <person name="Marage G."/>
            <person name="Marchand G."/>
            <person name="Marquand E."/>
            <person name="Bret-Mestries E."/>
            <person name="Morien E."/>
            <person name="Nambeesan S."/>
            <person name="Nguyen T."/>
            <person name="Pegot-Espagnet P."/>
            <person name="Pouilly N."/>
            <person name="Raftis F."/>
            <person name="Sallet E."/>
            <person name="Schiex T."/>
            <person name="Thomas J."/>
            <person name="Vandecasteele C."/>
            <person name="Vares D."/>
            <person name="Vear F."/>
            <person name="Vautrin S."/>
            <person name="Crespi M."/>
            <person name="Mangin B."/>
            <person name="Burke J.M."/>
            <person name="Salse J."/>
            <person name="Munos S."/>
            <person name="Vincourt P."/>
            <person name="Rieseberg L.H."/>
            <person name="Langlade N.B."/>
        </authorList>
    </citation>
    <scope>NUCLEOTIDE SEQUENCE [LARGE SCALE GENOMIC DNA]</scope>
    <source>
        <strain evidence="5">cv. SF193</strain>
    </source>
</reference>
<dbReference type="InterPro" id="IPR003029">
    <property type="entry name" value="S1_domain"/>
</dbReference>
<dbReference type="EMBL" id="CM007902">
    <property type="protein sequence ID" value="OTG00172.1"/>
    <property type="molecule type" value="Genomic_DNA"/>
</dbReference>
<organism evidence="4 5">
    <name type="scientific">Helianthus annuus</name>
    <name type="common">Common sunflower</name>
    <dbReference type="NCBI Taxonomy" id="4232"/>
    <lineage>
        <taxon>Eukaryota</taxon>
        <taxon>Viridiplantae</taxon>
        <taxon>Streptophyta</taxon>
        <taxon>Embryophyta</taxon>
        <taxon>Tracheophyta</taxon>
        <taxon>Spermatophyta</taxon>
        <taxon>Magnoliopsida</taxon>
        <taxon>eudicotyledons</taxon>
        <taxon>Gunneridae</taxon>
        <taxon>Pentapetalae</taxon>
        <taxon>asterids</taxon>
        <taxon>campanulids</taxon>
        <taxon>Asterales</taxon>
        <taxon>Asteraceae</taxon>
        <taxon>Asteroideae</taxon>
        <taxon>Heliantheae alliance</taxon>
        <taxon>Heliantheae</taxon>
        <taxon>Helianthus</taxon>
    </lineage>
</organism>
<dbReference type="Pfam" id="PF00191">
    <property type="entry name" value="Annexin"/>
    <property type="match status" value="1"/>
</dbReference>
<dbReference type="InterPro" id="IPR045209">
    <property type="entry name" value="Rrp5"/>
</dbReference>
<dbReference type="GO" id="GO:0005509">
    <property type="term" value="F:calcium ion binding"/>
    <property type="evidence" value="ECO:0007669"/>
    <property type="project" value="InterPro"/>
</dbReference>
<name>A0A251SNR4_HELAN</name>
<dbReference type="InterPro" id="IPR037104">
    <property type="entry name" value="Annexin_sf"/>
</dbReference>
<keyword evidence="5" id="KW-1185">Reference proteome</keyword>
<evidence type="ECO:0000256" key="1">
    <source>
        <dbReference type="ARBA" id="ARBA00022737"/>
    </source>
</evidence>
<dbReference type="SUPFAM" id="SSF50249">
    <property type="entry name" value="Nucleic acid-binding proteins"/>
    <property type="match status" value="1"/>
</dbReference>
<proteinExistence type="predicted"/>